<evidence type="ECO:0000256" key="1">
    <source>
        <dbReference type="SAM" id="MobiDB-lite"/>
    </source>
</evidence>
<organism evidence="2 3">
    <name type="scientific">Physeter macrocephalus</name>
    <name type="common">Sperm whale</name>
    <name type="synonym">Physeter catodon</name>
    <dbReference type="NCBI Taxonomy" id="9755"/>
    <lineage>
        <taxon>Eukaryota</taxon>
        <taxon>Metazoa</taxon>
        <taxon>Chordata</taxon>
        <taxon>Craniata</taxon>
        <taxon>Vertebrata</taxon>
        <taxon>Euteleostomi</taxon>
        <taxon>Mammalia</taxon>
        <taxon>Eutheria</taxon>
        <taxon>Laurasiatheria</taxon>
        <taxon>Artiodactyla</taxon>
        <taxon>Whippomorpha</taxon>
        <taxon>Cetacea</taxon>
        <taxon>Odontoceti</taxon>
        <taxon>Physeteridae</taxon>
        <taxon>Physeter</taxon>
    </lineage>
</organism>
<dbReference type="RefSeq" id="XP_028351855.1">
    <property type="nucleotide sequence ID" value="XM_028496054.1"/>
</dbReference>
<name>A0A455BS99_PHYMC</name>
<reference evidence="3" key="1">
    <citation type="submission" date="2025-08" db="UniProtKB">
        <authorList>
            <consortium name="RefSeq"/>
        </authorList>
    </citation>
    <scope>IDENTIFICATION</scope>
    <source>
        <tissue evidence="3">Muscle</tissue>
    </source>
</reference>
<protein>
    <submittedName>
        <fullName evidence="3">Uncharacterized protein isoform X2</fullName>
    </submittedName>
</protein>
<evidence type="ECO:0000313" key="3">
    <source>
        <dbReference type="RefSeq" id="XP_028351855.1"/>
    </source>
</evidence>
<keyword evidence="2" id="KW-1185">Reference proteome</keyword>
<accession>A0A455BS99</accession>
<feature type="compositionally biased region" description="Polar residues" evidence="1">
    <location>
        <begin position="26"/>
        <end position="36"/>
    </location>
</feature>
<dbReference type="GeneID" id="114487189"/>
<dbReference type="AlphaFoldDB" id="A0A455BS99"/>
<proteinExistence type="predicted"/>
<feature type="region of interest" description="Disordered" evidence="1">
    <location>
        <begin position="26"/>
        <end position="105"/>
    </location>
</feature>
<dbReference type="Proteomes" id="UP000248484">
    <property type="component" value="Chromosome 11"/>
</dbReference>
<feature type="compositionally biased region" description="Polar residues" evidence="1">
    <location>
        <begin position="94"/>
        <end position="105"/>
    </location>
</feature>
<gene>
    <name evidence="3" type="primary">LOC114487189</name>
</gene>
<evidence type="ECO:0000313" key="2">
    <source>
        <dbReference type="Proteomes" id="UP000248484"/>
    </source>
</evidence>
<sequence>MQVSDTTDGGQRERIKLDVTLVLQSGWNPSVSTGQSDDSESQCVHLRWKENPPPLPPPHQDVLGDPGPVSPCPSVTSVHQRRWSSGVPPASQDGGETQGQSLSTSPAALHMLSSRPHCPQECRRYLLCCLLQCHKLPA</sequence>